<dbReference type="InterPro" id="IPR007729">
    <property type="entry name" value="DGOK"/>
</dbReference>
<dbReference type="GO" id="GO:0034194">
    <property type="term" value="P:D-galactonate catabolic process"/>
    <property type="evidence" value="ECO:0007669"/>
    <property type="project" value="InterPro"/>
</dbReference>
<dbReference type="Pfam" id="PF05035">
    <property type="entry name" value="DGOK"/>
    <property type="match status" value="1"/>
</dbReference>
<organism evidence="1 2">
    <name type="scientific">Tepidamorphus gemmatus</name>
    <dbReference type="NCBI Taxonomy" id="747076"/>
    <lineage>
        <taxon>Bacteria</taxon>
        <taxon>Pseudomonadati</taxon>
        <taxon>Pseudomonadota</taxon>
        <taxon>Alphaproteobacteria</taxon>
        <taxon>Hyphomicrobiales</taxon>
        <taxon>Tepidamorphaceae</taxon>
        <taxon>Tepidamorphus</taxon>
    </lineage>
</organism>
<dbReference type="Proteomes" id="UP000295678">
    <property type="component" value="Unassembled WGS sequence"/>
</dbReference>
<proteinExistence type="predicted"/>
<dbReference type="RefSeq" id="WP_132806431.1">
    <property type="nucleotide sequence ID" value="NZ_SMAK01000005.1"/>
</dbReference>
<dbReference type="CDD" id="cd24012">
    <property type="entry name" value="ASKHA_NBD_KDGal-kinase"/>
    <property type="match status" value="1"/>
</dbReference>
<gene>
    <name evidence="1" type="ORF">EDC22_10572</name>
</gene>
<dbReference type="GO" id="GO:0008671">
    <property type="term" value="F:2-dehydro-3-deoxygalactonokinase activity"/>
    <property type="evidence" value="ECO:0007669"/>
    <property type="project" value="InterPro"/>
</dbReference>
<protein>
    <submittedName>
        <fullName evidence="1">2-keto-3-deoxygalactonate kinase</fullName>
    </submittedName>
</protein>
<name>A0A4R3MAF6_9HYPH</name>
<accession>A0A4R3MAF6</accession>
<keyword evidence="1" id="KW-0418">Kinase</keyword>
<keyword evidence="2" id="KW-1185">Reference proteome</keyword>
<dbReference type="Gene3D" id="3.30.420.300">
    <property type="entry name" value="2-keto-3-deoxy-galactonokinase, substrate binding domain"/>
    <property type="match status" value="1"/>
</dbReference>
<sequence length="300" mass="31535">MIATVRIDWGTTNARAWACAADGSVVERRHAALGIRNVGAAGFRAAFDHLVEGWPVTAVPVVMSGMVGSRQGWQEAPYAGCPASLDSLAAALIRLPEPETILIVPGVGRGGAGERHDVMRGEEVQCFGALAREDRADGLICLPGTHSKWVRMAEGRIVDFASAMTGEVFEVMSRHSILGALMAEAVPGHDGGAAFRRGLDRAGEAGGLLNHLFSARADALFGEIAADEIRDYLSGVLIGHEIREMPRLLGGSGEILVIADGPLPGRYRTAFAHLAIPARLLDAEAVTVAGLGLVLDHAGR</sequence>
<dbReference type="EMBL" id="SMAK01000005">
    <property type="protein sequence ID" value="TCT10574.1"/>
    <property type="molecule type" value="Genomic_DNA"/>
</dbReference>
<dbReference type="Gene3D" id="3.30.420.310">
    <property type="entry name" value="2-keto-3-deoxy-galactonokinase, C-terminal domain"/>
    <property type="match status" value="1"/>
</dbReference>
<dbReference type="InterPro" id="IPR042257">
    <property type="entry name" value="DGOK_C"/>
</dbReference>
<reference evidence="1 2" key="1">
    <citation type="submission" date="2019-03" db="EMBL/GenBank/DDBJ databases">
        <title>Genomic Encyclopedia of Type Strains, Phase IV (KMG-IV): sequencing the most valuable type-strain genomes for metagenomic binning, comparative biology and taxonomic classification.</title>
        <authorList>
            <person name="Goeker M."/>
        </authorList>
    </citation>
    <scope>NUCLEOTIDE SEQUENCE [LARGE SCALE GENOMIC DNA]</scope>
    <source>
        <strain evidence="1 2">DSM 19345</strain>
    </source>
</reference>
<dbReference type="InterPro" id="IPR042258">
    <property type="entry name" value="DGOK_N"/>
</dbReference>
<evidence type="ECO:0000313" key="2">
    <source>
        <dbReference type="Proteomes" id="UP000295678"/>
    </source>
</evidence>
<dbReference type="OrthoDB" id="256574at2"/>
<keyword evidence="1" id="KW-0808">Transferase</keyword>
<dbReference type="AlphaFoldDB" id="A0A4R3MAF6"/>
<evidence type="ECO:0000313" key="1">
    <source>
        <dbReference type="EMBL" id="TCT10574.1"/>
    </source>
</evidence>
<comment type="caution">
    <text evidence="1">The sequence shown here is derived from an EMBL/GenBank/DDBJ whole genome shotgun (WGS) entry which is preliminary data.</text>
</comment>